<dbReference type="InterPro" id="IPR029058">
    <property type="entry name" value="AB_hydrolase_fold"/>
</dbReference>
<comment type="subcellular location">
    <subcellularLocation>
        <location evidence="2">Endoplasmic reticulum</location>
    </subcellularLocation>
    <subcellularLocation>
        <location evidence="3">Membrane</location>
    </subcellularLocation>
    <subcellularLocation>
        <location evidence="1">Mitochondrion</location>
    </subcellularLocation>
</comment>
<name>A0AA39ZU18_9PEZI</name>
<keyword evidence="12" id="KW-1185">Reference proteome</keyword>
<dbReference type="Gene3D" id="3.40.50.300">
    <property type="entry name" value="P-loop containing nucleotide triphosphate hydrolases"/>
    <property type="match status" value="1"/>
</dbReference>
<evidence type="ECO:0000256" key="7">
    <source>
        <dbReference type="ARBA" id="ARBA00023128"/>
    </source>
</evidence>
<dbReference type="InterPro" id="IPR056884">
    <property type="entry name" value="NPHP3-like_N"/>
</dbReference>
<keyword evidence="6" id="KW-0256">Endoplasmic reticulum</keyword>
<dbReference type="GeneID" id="85326350"/>
<proteinExistence type="inferred from homology"/>
<evidence type="ECO:0000256" key="5">
    <source>
        <dbReference type="ARBA" id="ARBA00022737"/>
    </source>
</evidence>
<evidence type="ECO:0000259" key="9">
    <source>
        <dbReference type="Pfam" id="PF05057"/>
    </source>
</evidence>
<dbReference type="InterPro" id="IPR052374">
    <property type="entry name" value="SERAC1"/>
</dbReference>
<comment type="caution">
    <text evidence="11">The sequence shown here is derived from an EMBL/GenBank/DDBJ whole genome shotgun (WGS) entry which is preliminary data.</text>
</comment>
<dbReference type="Pfam" id="PF24883">
    <property type="entry name" value="NPHP3_N"/>
    <property type="match status" value="1"/>
</dbReference>
<reference evidence="11" key="1">
    <citation type="submission" date="2023-06" db="EMBL/GenBank/DDBJ databases">
        <title>Genome-scale phylogeny and comparative genomics of the fungal order Sordariales.</title>
        <authorList>
            <consortium name="Lawrence Berkeley National Laboratory"/>
            <person name="Hensen N."/>
            <person name="Bonometti L."/>
            <person name="Westerberg I."/>
            <person name="Brannstrom I.O."/>
            <person name="Guillou S."/>
            <person name="Cros-Aarteil S."/>
            <person name="Calhoun S."/>
            <person name="Haridas S."/>
            <person name="Kuo A."/>
            <person name="Mondo S."/>
            <person name="Pangilinan J."/>
            <person name="Riley R."/>
            <person name="LaButti K."/>
            <person name="Andreopoulos B."/>
            <person name="Lipzen A."/>
            <person name="Chen C."/>
            <person name="Yanf M."/>
            <person name="Daum C."/>
            <person name="Ng V."/>
            <person name="Clum A."/>
            <person name="Steindorff A."/>
            <person name="Ohm R."/>
            <person name="Martin F."/>
            <person name="Silar P."/>
            <person name="Natvig D."/>
            <person name="Lalanne C."/>
            <person name="Gautier V."/>
            <person name="Ament-velasquez S.L."/>
            <person name="Kruys A."/>
            <person name="Hutchinson M.I."/>
            <person name="Powell A.J."/>
            <person name="Barry K."/>
            <person name="Miller A.N."/>
            <person name="Grigoriev I.V."/>
            <person name="Debuchy R."/>
            <person name="Gladieux P."/>
            <person name="Thoren M.H."/>
            <person name="Johannesson H."/>
        </authorList>
    </citation>
    <scope>NUCLEOTIDE SEQUENCE</scope>
    <source>
        <strain evidence="11">SMH2392-1A</strain>
    </source>
</reference>
<dbReference type="GO" id="GO:0005739">
    <property type="term" value="C:mitochondrion"/>
    <property type="evidence" value="ECO:0007669"/>
    <property type="project" value="UniProtKB-SubCell"/>
</dbReference>
<dbReference type="GO" id="GO:0005783">
    <property type="term" value="C:endoplasmic reticulum"/>
    <property type="evidence" value="ECO:0007669"/>
    <property type="project" value="UniProtKB-SubCell"/>
</dbReference>
<dbReference type="InterPro" id="IPR007751">
    <property type="entry name" value="DUF676_lipase-like"/>
</dbReference>
<evidence type="ECO:0000256" key="1">
    <source>
        <dbReference type="ARBA" id="ARBA00004173"/>
    </source>
</evidence>
<dbReference type="AlphaFoldDB" id="A0AA39ZU18"/>
<dbReference type="Proteomes" id="UP001172101">
    <property type="component" value="Unassembled WGS sequence"/>
</dbReference>
<evidence type="ECO:0000256" key="4">
    <source>
        <dbReference type="ARBA" id="ARBA00007920"/>
    </source>
</evidence>
<dbReference type="PANTHER" id="PTHR48182">
    <property type="entry name" value="PROTEIN SERAC1"/>
    <property type="match status" value="1"/>
</dbReference>
<dbReference type="SUPFAM" id="SSF53474">
    <property type="entry name" value="alpha/beta-Hydrolases"/>
    <property type="match status" value="1"/>
</dbReference>
<evidence type="ECO:0000313" key="11">
    <source>
        <dbReference type="EMBL" id="KAK0703602.1"/>
    </source>
</evidence>
<dbReference type="Pfam" id="PF05057">
    <property type="entry name" value="DUF676"/>
    <property type="match status" value="1"/>
</dbReference>
<evidence type="ECO:0000256" key="3">
    <source>
        <dbReference type="ARBA" id="ARBA00004370"/>
    </source>
</evidence>
<evidence type="ECO:0000313" key="12">
    <source>
        <dbReference type="Proteomes" id="UP001172101"/>
    </source>
</evidence>
<dbReference type="PANTHER" id="PTHR48182:SF2">
    <property type="entry name" value="PROTEIN SERAC1"/>
    <property type="match status" value="1"/>
</dbReference>
<evidence type="ECO:0000256" key="2">
    <source>
        <dbReference type="ARBA" id="ARBA00004240"/>
    </source>
</evidence>
<gene>
    <name evidence="11" type="ORF">B0T26DRAFT_732015</name>
</gene>
<dbReference type="GO" id="GO:0016020">
    <property type="term" value="C:membrane"/>
    <property type="evidence" value="ECO:0007669"/>
    <property type="project" value="UniProtKB-SubCell"/>
</dbReference>
<evidence type="ECO:0000256" key="8">
    <source>
        <dbReference type="ARBA" id="ARBA00023136"/>
    </source>
</evidence>
<protein>
    <submittedName>
        <fullName evidence="11">Uncharacterized protein</fullName>
    </submittedName>
</protein>
<keyword evidence="7" id="KW-0496">Mitochondrion</keyword>
<accession>A0AA39ZU18</accession>
<feature type="domain" description="DUF676" evidence="9">
    <location>
        <begin position="113"/>
        <end position="239"/>
    </location>
</feature>
<sequence length="586" mass="66001">MKKSTRTLRFQGVNPDITDERLKEVAVNLCKKPRRIFSRSDPNSTTSPLLGTSITRQNDSQTATITYRTEGEKTLAYKTFRPSAEFSRADDCFDGITMLYGGNDEPVDIDICAVHGLDGHAFDTWMAESHMWLRDHLPHKFPSSRIMTFGYNSNKMASNRINEGLKDFADTLLLAIASIRTSEEQDCPVLFICHSMGGFVARLAVTLHWRLKHKYKSFKFGRYGLLFLSTPYIGSKLVAYSDLTLAFASLVGGVRSQLVSELRPFNPSLPGLVDDWSTITPQPIVRCLCESDLTKTMVGMRQVVDQVSAGFIGEMATKIPGTDHHTVSKIEHCHGQSWDIVTGRLVELRRELLEQNITIAKEPVNAHLVEEIRGEIKEQTQRNLDDQNKRDLLQQLESKYEDDKNVIPLKVSGTCKWFFTDVKFCQWRDSSSSSLLWFSAGPGCGKTVLSKALIDELSTNVTTSTVCYFFFKEGEGSRMHATNALCAILHQLFTHGPTSSLIEYALQSYKQYPKTLAQNFSQLWQILSKCADSLDSGEIICVLDALDECDADSRQQLLNKLEDFYCHSPSKSFSKLKFLITGRPNL</sequence>
<dbReference type="SUPFAM" id="SSF52540">
    <property type="entry name" value="P-loop containing nucleoside triphosphate hydrolases"/>
    <property type="match status" value="1"/>
</dbReference>
<evidence type="ECO:0000259" key="10">
    <source>
        <dbReference type="Pfam" id="PF24883"/>
    </source>
</evidence>
<feature type="domain" description="Nephrocystin 3-like N-terminal" evidence="10">
    <location>
        <begin position="413"/>
        <end position="583"/>
    </location>
</feature>
<keyword evidence="8" id="KW-0472">Membrane</keyword>
<keyword evidence="5" id="KW-0677">Repeat</keyword>
<organism evidence="11 12">
    <name type="scientific">Lasiosphaeria miniovina</name>
    <dbReference type="NCBI Taxonomy" id="1954250"/>
    <lineage>
        <taxon>Eukaryota</taxon>
        <taxon>Fungi</taxon>
        <taxon>Dikarya</taxon>
        <taxon>Ascomycota</taxon>
        <taxon>Pezizomycotina</taxon>
        <taxon>Sordariomycetes</taxon>
        <taxon>Sordariomycetidae</taxon>
        <taxon>Sordariales</taxon>
        <taxon>Lasiosphaeriaceae</taxon>
        <taxon>Lasiosphaeria</taxon>
    </lineage>
</organism>
<evidence type="ECO:0000256" key="6">
    <source>
        <dbReference type="ARBA" id="ARBA00022824"/>
    </source>
</evidence>
<dbReference type="InterPro" id="IPR027417">
    <property type="entry name" value="P-loop_NTPase"/>
</dbReference>
<comment type="similarity">
    <text evidence="4">Belongs to the putative lipase ROG1 family.</text>
</comment>
<dbReference type="RefSeq" id="XP_060290461.1">
    <property type="nucleotide sequence ID" value="XM_060443080.1"/>
</dbReference>
<dbReference type="Gene3D" id="3.40.50.1820">
    <property type="entry name" value="alpha/beta hydrolase"/>
    <property type="match status" value="1"/>
</dbReference>
<dbReference type="EMBL" id="JAUIRO010000008">
    <property type="protein sequence ID" value="KAK0703602.1"/>
    <property type="molecule type" value="Genomic_DNA"/>
</dbReference>